<comment type="caution">
    <text evidence="2">The sequence shown here is derived from an EMBL/GenBank/DDBJ whole genome shotgun (WGS) entry which is preliminary data.</text>
</comment>
<gene>
    <name evidence="2" type="ORF">PLEPLA_LOCUS21581</name>
</gene>
<sequence>MSPAPEAISGYRVNSTDHRSKSAVTPLGLASFKGGGHAPSPSIGRTSVAADIRLVYRHLHIGNKLDFHRYHWYLWLNRWARAAAGGAVTPSPSSPRLDFFFLVGGSSSAVPHGVSGAGAFFLLDRRAVSVAGAEGGPLEGTGYGGRRRRLWTSVGPFSRITSATAPAGGNLRSRGGPLPAERLGWHLAADLELVRTRGIRLFN</sequence>
<evidence type="ECO:0000313" key="3">
    <source>
        <dbReference type="Proteomes" id="UP001153269"/>
    </source>
</evidence>
<reference evidence="2" key="1">
    <citation type="submission" date="2020-03" db="EMBL/GenBank/DDBJ databases">
        <authorList>
            <person name="Weist P."/>
        </authorList>
    </citation>
    <scope>NUCLEOTIDE SEQUENCE</scope>
</reference>
<proteinExistence type="predicted"/>
<protein>
    <submittedName>
        <fullName evidence="2">Uncharacterized protein</fullName>
    </submittedName>
</protein>
<keyword evidence="3" id="KW-1185">Reference proteome</keyword>
<evidence type="ECO:0000313" key="2">
    <source>
        <dbReference type="EMBL" id="CAB1433490.1"/>
    </source>
</evidence>
<name>A0A9N7UL49_PLEPL</name>
<dbReference type="EMBL" id="CADEAL010001560">
    <property type="protein sequence ID" value="CAB1433490.1"/>
    <property type="molecule type" value="Genomic_DNA"/>
</dbReference>
<dbReference type="Proteomes" id="UP001153269">
    <property type="component" value="Unassembled WGS sequence"/>
</dbReference>
<organism evidence="2 3">
    <name type="scientific">Pleuronectes platessa</name>
    <name type="common">European plaice</name>
    <dbReference type="NCBI Taxonomy" id="8262"/>
    <lineage>
        <taxon>Eukaryota</taxon>
        <taxon>Metazoa</taxon>
        <taxon>Chordata</taxon>
        <taxon>Craniata</taxon>
        <taxon>Vertebrata</taxon>
        <taxon>Euteleostomi</taxon>
        <taxon>Actinopterygii</taxon>
        <taxon>Neopterygii</taxon>
        <taxon>Teleostei</taxon>
        <taxon>Neoteleostei</taxon>
        <taxon>Acanthomorphata</taxon>
        <taxon>Carangaria</taxon>
        <taxon>Pleuronectiformes</taxon>
        <taxon>Pleuronectoidei</taxon>
        <taxon>Pleuronectidae</taxon>
        <taxon>Pleuronectes</taxon>
    </lineage>
</organism>
<accession>A0A9N7UL49</accession>
<feature type="region of interest" description="Disordered" evidence="1">
    <location>
        <begin position="1"/>
        <end position="20"/>
    </location>
</feature>
<dbReference type="AlphaFoldDB" id="A0A9N7UL49"/>
<evidence type="ECO:0000256" key="1">
    <source>
        <dbReference type="SAM" id="MobiDB-lite"/>
    </source>
</evidence>